<dbReference type="InterPro" id="IPR001789">
    <property type="entry name" value="Sig_transdc_resp-reg_receiver"/>
</dbReference>
<dbReference type="InterPro" id="IPR050469">
    <property type="entry name" value="Diguanylate_Cyclase"/>
</dbReference>
<dbReference type="Gene3D" id="3.40.50.2300">
    <property type="match status" value="2"/>
</dbReference>
<dbReference type="NCBIfam" id="TIGR00254">
    <property type="entry name" value="GGDEF"/>
    <property type="match status" value="1"/>
</dbReference>
<feature type="modified residue" description="4-aspartylphosphate" evidence="5">
    <location>
        <position position="178"/>
    </location>
</feature>
<dbReference type="SUPFAM" id="SSF55073">
    <property type="entry name" value="Nucleotide cyclase"/>
    <property type="match status" value="1"/>
</dbReference>
<feature type="modified residue" description="Phosphohistidine" evidence="4">
    <location>
        <position position="54"/>
    </location>
</feature>
<evidence type="ECO:0000259" key="8">
    <source>
        <dbReference type="PROSITE" id="PS50894"/>
    </source>
</evidence>
<dbReference type="SUPFAM" id="SSF47226">
    <property type="entry name" value="Histidine-containing phosphotransfer domain, HPT domain"/>
    <property type="match status" value="1"/>
</dbReference>
<sequence length="543" mass="58674">MAGTVEDLQRRLAVLRDNFVQELPQRLARVVALQPRVNGAWPTDIAADLRLLAHSIKGSAGTFGFTELSARAARLERLIAQSLAQADEPSADQKRAIREAADTLAAAGAVDKASAQVAAPRRPGRATKTLYLLDENPDRAAALIAQLRQYGYHPEAFVSAETLMIAVAELEPVVVLIDASGDGAPDRAIAAVTQLNADREPRIPTVLLAGRGDMSTRLAAVRAGIEIFLPWPAEVSELVNRLDQLATLDDQAPYRVLVLGADSIDANRTAALLEAVGMRTRVAPSAMRILETLTDFPPDMLVLDAALADCTGMELAALIRQFPAWSGLPILFLASAAEVERQLSSASADADDFMVKPVPPKRLRAAVAARAEKRRTFSILVAQDPLTGLMTHRVFDRRIEAEVARASRMERPLSLAILDIDRFRALNERHGYPVGDGILRSLALLLRRRLRRSDLIGRFGGDRIAVLLPETEAEMAEDLFDRIRLAFASMTHGGSDVAATATFSTGIAAARVGRPPAELTRAAELALFEAKKAGEGAIRLEED</sequence>
<dbReference type="Proteomes" id="UP000646365">
    <property type="component" value="Unassembled WGS sequence"/>
</dbReference>
<keyword evidence="2" id="KW-0902">Two-component regulatory system</keyword>
<dbReference type="GO" id="GO:0005886">
    <property type="term" value="C:plasma membrane"/>
    <property type="evidence" value="ECO:0007669"/>
    <property type="project" value="TreeGrafter"/>
</dbReference>
<dbReference type="InterPro" id="IPR011006">
    <property type="entry name" value="CheY-like_superfamily"/>
</dbReference>
<feature type="domain" description="Response regulatory" evidence="6">
    <location>
        <begin position="255"/>
        <end position="371"/>
    </location>
</feature>
<dbReference type="PROSITE" id="PS50110">
    <property type="entry name" value="RESPONSE_REGULATORY"/>
    <property type="match status" value="2"/>
</dbReference>
<organism evidence="9 10">
    <name type="scientific">Aliidongia dinghuensis</name>
    <dbReference type="NCBI Taxonomy" id="1867774"/>
    <lineage>
        <taxon>Bacteria</taxon>
        <taxon>Pseudomonadati</taxon>
        <taxon>Pseudomonadota</taxon>
        <taxon>Alphaproteobacteria</taxon>
        <taxon>Rhodospirillales</taxon>
        <taxon>Dongiaceae</taxon>
        <taxon>Aliidongia</taxon>
    </lineage>
</organism>
<dbReference type="PROSITE" id="PS50887">
    <property type="entry name" value="GGDEF"/>
    <property type="match status" value="1"/>
</dbReference>
<dbReference type="SMART" id="SM00448">
    <property type="entry name" value="REC"/>
    <property type="match status" value="2"/>
</dbReference>
<reference evidence="9" key="1">
    <citation type="journal article" date="2014" name="Int. J. Syst. Evol. Microbiol.">
        <title>Complete genome sequence of Corynebacterium casei LMG S-19264T (=DSM 44701T), isolated from a smear-ripened cheese.</title>
        <authorList>
            <consortium name="US DOE Joint Genome Institute (JGI-PGF)"/>
            <person name="Walter F."/>
            <person name="Albersmeier A."/>
            <person name="Kalinowski J."/>
            <person name="Ruckert C."/>
        </authorList>
    </citation>
    <scope>NUCLEOTIDE SEQUENCE</scope>
    <source>
        <strain evidence="9">CGMCC 1.15725</strain>
    </source>
</reference>
<keyword evidence="5" id="KW-0597">Phosphoprotein</keyword>
<keyword evidence="10" id="KW-1185">Reference proteome</keyword>
<dbReference type="SUPFAM" id="SSF52172">
    <property type="entry name" value="CheY-like"/>
    <property type="match status" value="2"/>
</dbReference>
<dbReference type="GO" id="GO:0043709">
    <property type="term" value="P:cell adhesion involved in single-species biofilm formation"/>
    <property type="evidence" value="ECO:0007669"/>
    <property type="project" value="TreeGrafter"/>
</dbReference>
<dbReference type="InterPro" id="IPR008207">
    <property type="entry name" value="Sig_transdc_His_kin_Hpt_dom"/>
</dbReference>
<dbReference type="Gene3D" id="1.20.120.160">
    <property type="entry name" value="HPT domain"/>
    <property type="match status" value="1"/>
</dbReference>
<feature type="domain" description="Response regulatory" evidence="6">
    <location>
        <begin position="129"/>
        <end position="246"/>
    </location>
</feature>
<dbReference type="InterPro" id="IPR029787">
    <property type="entry name" value="Nucleotide_cyclase"/>
</dbReference>
<dbReference type="GO" id="GO:1902201">
    <property type="term" value="P:negative regulation of bacterial-type flagellum-dependent cell motility"/>
    <property type="evidence" value="ECO:0007669"/>
    <property type="project" value="TreeGrafter"/>
</dbReference>
<dbReference type="GO" id="GO:0052621">
    <property type="term" value="F:diguanylate cyclase activity"/>
    <property type="evidence" value="ECO:0007669"/>
    <property type="project" value="UniProtKB-EC"/>
</dbReference>
<comment type="catalytic activity">
    <reaction evidence="3">
        <text>2 GTP = 3',3'-c-di-GMP + 2 diphosphate</text>
        <dbReference type="Rhea" id="RHEA:24898"/>
        <dbReference type="ChEBI" id="CHEBI:33019"/>
        <dbReference type="ChEBI" id="CHEBI:37565"/>
        <dbReference type="ChEBI" id="CHEBI:58805"/>
        <dbReference type="EC" id="2.7.7.65"/>
    </reaction>
</comment>
<protein>
    <recommendedName>
        <fullName evidence="1">diguanylate cyclase</fullName>
        <ecNumber evidence="1">2.7.7.65</ecNumber>
    </recommendedName>
</protein>
<evidence type="ECO:0000313" key="9">
    <source>
        <dbReference type="EMBL" id="GGF36294.1"/>
    </source>
</evidence>
<dbReference type="EC" id="2.7.7.65" evidence="1"/>
<dbReference type="Pfam" id="PF01627">
    <property type="entry name" value="Hpt"/>
    <property type="match status" value="1"/>
</dbReference>
<dbReference type="CDD" id="cd00088">
    <property type="entry name" value="HPT"/>
    <property type="match status" value="1"/>
</dbReference>
<dbReference type="PROSITE" id="PS50894">
    <property type="entry name" value="HPT"/>
    <property type="match status" value="1"/>
</dbReference>
<evidence type="ECO:0000256" key="4">
    <source>
        <dbReference type="PROSITE-ProRule" id="PRU00110"/>
    </source>
</evidence>
<dbReference type="SMART" id="SM00267">
    <property type="entry name" value="GGDEF"/>
    <property type="match status" value="1"/>
</dbReference>
<reference evidence="9" key="2">
    <citation type="submission" date="2020-09" db="EMBL/GenBank/DDBJ databases">
        <authorList>
            <person name="Sun Q."/>
            <person name="Zhou Y."/>
        </authorList>
    </citation>
    <scope>NUCLEOTIDE SEQUENCE</scope>
    <source>
        <strain evidence="9">CGMCC 1.15725</strain>
    </source>
</reference>
<dbReference type="CDD" id="cd00156">
    <property type="entry name" value="REC"/>
    <property type="match status" value="1"/>
</dbReference>
<dbReference type="Pfam" id="PF00072">
    <property type="entry name" value="Response_reg"/>
    <property type="match status" value="1"/>
</dbReference>
<dbReference type="InterPro" id="IPR000160">
    <property type="entry name" value="GGDEF_dom"/>
</dbReference>
<evidence type="ECO:0000313" key="10">
    <source>
        <dbReference type="Proteomes" id="UP000646365"/>
    </source>
</evidence>
<dbReference type="AlphaFoldDB" id="A0A8J2YYK0"/>
<dbReference type="EMBL" id="BMJQ01000014">
    <property type="protein sequence ID" value="GGF36294.1"/>
    <property type="molecule type" value="Genomic_DNA"/>
</dbReference>
<name>A0A8J2YYK0_9PROT</name>
<evidence type="ECO:0000259" key="7">
    <source>
        <dbReference type="PROSITE" id="PS50887"/>
    </source>
</evidence>
<dbReference type="PANTHER" id="PTHR45138">
    <property type="entry name" value="REGULATORY COMPONENTS OF SENSORY TRANSDUCTION SYSTEM"/>
    <property type="match status" value="1"/>
</dbReference>
<evidence type="ECO:0000256" key="2">
    <source>
        <dbReference type="ARBA" id="ARBA00023012"/>
    </source>
</evidence>
<dbReference type="RefSeq" id="WP_189050613.1">
    <property type="nucleotide sequence ID" value="NZ_BMJQ01000014.1"/>
</dbReference>
<accession>A0A8J2YYK0</accession>
<dbReference type="InterPro" id="IPR043128">
    <property type="entry name" value="Rev_trsase/Diguanyl_cyclase"/>
</dbReference>
<dbReference type="CDD" id="cd01949">
    <property type="entry name" value="GGDEF"/>
    <property type="match status" value="1"/>
</dbReference>
<proteinExistence type="predicted"/>
<dbReference type="PANTHER" id="PTHR45138:SF9">
    <property type="entry name" value="DIGUANYLATE CYCLASE DGCM-RELATED"/>
    <property type="match status" value="1"/>
</dbReference>
<evidence type="ECO:0000259" key="6">
    <source>
        <dbReference type="PROSITE" id="PS50110"/>
    </source>
</evidence>
<evidence type="ECO:0000256" key="5">
    <source>
        <dbReference type="PROSITE-ProRule" id="PRU00169"/>
    </source>
</evidence>
<feature type="domain" description="HPt" evidence="8">
    <location>
        <begin position="8"/>
        <end position="114"/>
    </location>
</feature>
<evidence type="ECO:0000256" key="1">
    <source>
        <dbReference type="ARBA" id="ARBA00012528"/>
    </source>
</evidence>
<feature type="domain" description="GGDEF" evidence="7">
    <location>
        <begin position="411"/>
        <end position="543"/>
    </location>
</feature>
<dbReference type="GO" id="GO:0004672">
    <property type="term" value="F:protein kinase activity"/>
    <property type="evidence" value="ECO:0007669"/>
    <property type="project" value="UniProtKB-ARBA"/>
</dbReference>
<dbReference type="Pfam" id="PF00990">
    <property type="entry name" value="GGDEF"/>
    <property type="match status" value="1"/>
</dbReference>
<dbReference type="InterPro" id="IPR036641">
    <property type="entry name" value="HPT_dom_sf"/>
</dbReference>
<feature type="modified residue" description="4-aspartylphosphate" evidence="5">
    <location>
        <position position="304"/>
    </location>
</feature>
<comment type="caution">
    <text evidence="9">The sequence shown here is derived from an EMBL/GenBank/DDBJ whole genome shotgun (WGS) entry which is preliminary data.</text>
</comment>
<dbReference type="Gene3D" id="3.30.70.270">
    <property type="match status" value="1"/>
</dbReference>
<dbReference type="GO" id="GO:0000160">
    <property type="term" value="P:phosphorelay signal transduction system"/>
    <property type="evidence" value="ECO:0007669"/>
    <property type="project" value="UniProtKB-KW"/>
</dbReference>
<evidence type="ECO:0000256" key="3">
    <source>
        <dbReference type="ARBA" id="ARBA00034247"/>
    </source>
</evidence>
<gene>
    <name evidence="9" type="ORF">GCM10011611_48420</name>
</gene>